<feature type="chain" id="PRO_5043846774" evidence="1">
    <location>
        <begin position="28"/>
        <end position="167"/>
    </location>
</feature>
<proteinExistence type="predicted"/>
<dbReference type="AlphaFoldDB" id="A0AAW8NHV0"/>
<evidence type="ECO:0000313" key="2">
    <source>
        <dbReference type="EMBL" id="MDR7165955.1"/>
    </source>
</evidence>
<keyword evidence="1" id="KW-0732">Signal</keyword>
<sequence length="167" mass="17220">MKTSSTRILAPAALAAAALVAPVPAVAATPVPQPIVYEYTAPCPGSEDNFLSFTAVGKVGEINLPGGRNIYTAPNLRVTVTGPDGDSRTYIATGATTTRPLDKGNVLFTATGTNVITVPEINNHPAGVYYTAGTVNWILDADGNEVGDMFTGKGKVTDLCKLLAPVS</sequence>
<name>A0AAW8NHV0_PSEOX</name>
<organism evidence="2 3">
    <name type="scientific">Pseudarthrobacter oxydans</name>
    <name type="common">Arthrobacter oxydans</name>
    <dbReference type="NCBI Taxonomy" id="1671"/>
    <lineage>
        <taxon>Bacteria</taxon>
        <taxon>Bacillati</taxon>
        <taxon>Actinomycetota</taxon>
        <taxon>Actinomycetes</taxon>
        <taxon>Micrococcales</taxon>
        <taxon>Micrococcaceae</taxon>
        <taxon>Pseudarthrobacter</taxon>
    </lineage>
</organism>
<feature type="signal peptide" evidence="1">
    <location>
        <begin position="1"/>
        <end position="27"/>
    </location>
</feature>
<evidence type="ECO:0000256" key="1">
    <source>
        <dbReference type="SAM" id="SignalP"/>
    </source>
</evidence>
<accession>A0AAW8NHV0</accession>
<dbReference type="EMBL" id="JAVDWN010000022">
    <property type="protein sequence ID" value="MDR7165955.1"/>
    <property type="molecule type" value="Genomic_DNA"/>
</dbReference>
<protein>
    <submittedName>
        <fullName evidence="2">Uncharacterized protein</fullName>
    </submittedName>
</protein>
<dbReference type="RefSeq" id="WP_310114372.1">
    <property type="nucleotide sequence ID" value="NZ_JAVDTN010000021.1"/>
</dbReference>
<reference evidence="2" key="1">
    <citation type="submission" date="2023-07" db="EMBL/GenBank/DDBJ databases">
        <title>Sorghum-associated microbial communities from plants grown in Nebraska, USA.</title>
        <authorList>
            <person name="Schachtman D."/>
        </authorList>
    </citation>
    <scope>NUCLEOTIDE SEQUENCE</scope>
    <source>
        <strain evidence="2">BE261</strain>
    </source>
</reference>
<comment type="caution">
    <text evidence="2">The sequence shown here is derived from an EMBL/GenBank/DDBJ whole genome shotgun (WGS) entry which is preliminary data.</text>
</comment>
<evidence type="ECO:0000313" key="3">
    <source>
        <dbReference type="Proteomes" id="UP001262032"/>
    </source>
</evidence>
<gene>
    <name evidence="2" type="ORF">J2X12_004009</name>
</gene>
<dbReference type="Proteomes" id="UP001262032">
    <property type="component" value="Unassembled WGS sequence"/>
</dbReference>
<dbReference type="GeneID" id="97424389"/>